<dbReference type="Proteomes" id="UP000823388">
    <property type="component" value="Chromosome 6K"/>
</dbReference>
<evidence type="ECO:0000313" key="3">
    <source>
        <dbReference type="Proteomes" id="UP000823388"/>
    </source>
</evidence>
<feature type="region of interest" description="Disordered" evidence="1">
    <location>
        <begin position="1"/>
        <end position="191"/>
    </location>
</feature>
<dbReference type="EMBL" id="CM029047">
    <property type="protein sequence ID" value="KAG2583085.1"/>
    <property type="molecule type" value="Genomic_DNA"/>
</dbReference>
<evidence type="ECO:0000313" key="2">
    <source>
        <dbReference type="EMBL" id="KAG2583085.1"/>
    </source>
</evidence>
<sequence>MPPAVGAAPHVVVPPGIGPSRAGRRSARCILSAGPGPAMDMRRSPLQAHRPPRPQVRGTPAPASCWLRVRGGNGAAQPATRTPWRPHLQQATGGGASSRSLAPSVRSISGGRKPPRPTTSTPSKKQRQSFVAPLPPTDGSSRWRPASTKYRRRPASTSRRCSRRLPALARDQQSKLHEGPDAKHLRAGRPTISTTVRGRSKHLLNTSTRLQGHRGRLQCTQPL</sequence>
<protein>
    <submittedName>
        <fullName evidence="2">Uncharacterized protein</fullName>
    </submittedName>
</protein>
<keyword evidence="3" id="KW-1185">Reference proteome</keyword>
<dbReference type="AlphaFoldDB" id="A0A8T0RDB1"/>
<accession>A0A8T0RDB1</accession>
<feature type="compositionally biased region" description="Basic and acidic residues" evidence="1">
    <location>
        <begin position="172"/>
        <end position="184"/>
    </location>
</feature>
<organism evidence="2 3">
    <name type="scientific">Panicum virgatum</name>
    <name type="common">Blackwell switchgrass</name>
    <dbReference type="NCBI Taxonomy" id="38727"/>
    <lineage>
        <taxon>Eukaryota</taxon>
        <taxon>Viridiplantae</taxon>
        <taxon>Streptophyta</taxon>
        <taxon>Embryophyta</taxon>
        <taxon>Tracheophyta</taxon>
        <taxon>Spermatophyta</taxon>
        <taxon>Magnoliopsida</taxon>
        <taxon>Liliopsida</taxon>
        <taxon>Poales</taxon>
        <taxon>Poaceae</taxon>
        <taxon>PACMAD clade</taxon>
        <taxon>Panicoideae</taxon>
        <taxon>Panicodae</taxon>
        <taxon>Paniceae</taxon>
        <taxon>Panicinae</taxon>
        <taxon>Panicum</taxon>
        <taxon>Panicum sect. Hiantes</taxon>
    </lineage>
</organism>
<name>A0A8T0RDB1_PANVG</name>
<feature type="compositionally biased region" description="Low complexity" evidence="1">
    <location>
        <begin position="1"/>
        <end position="19"/>
    </location>
</feature>
<comment type="caution">
    <text evidence="2">The sequence shown here is derived from an EMBL/GenBank/DDBJ whole genome shotgun (WGS) entry which is preliminary data.</text>
</comment>
<proteinExistence type="predicted"/>
<reference evidence="2" key="1">
    <citation type="submission" date="2020-05" db="EMBL/GenBank/DDBJ databases">
        <title>WGS assembly of Panicum virgatum.</title>
        <authorList>
            <person name="Lovell J.T."/>
            <person name="Jenkins J."/>
            <person name="Shu S."/>
            <person name="Juenger T.E."/>
            <person name="Schmutz J."/>
        </authorList>
    </citation>
    <scope>NUCLEOTIDE SEQUENCE</scope>
    <source>
        <strain evidence="2">AP13</strain>
    </source>
</reference>
<gene>
    <name evidence="2" type="ORF">PVAP13_6KG225906</name>
</gene>
<evidence type="ECO:0000256" key="1">
    <source>
        <dbReference type="SAM" id="MobiDB-lite"/>
    </source>
</evidence>